<dbReference type="SUPFAM" id="SSF50447">
    <property type="entry name" value="Translation proteins"/>
    <property type="match status" value="1"/>
</dbReference>
<keyword evidence="3" id="KW-0378">Hydrolase</keyword>
<comment type="subunit">
    <text evidence="3">Monomer.</text>
</comment>
<dbReference type="Gene3D" id="2.40.50.250">
    <property type="entry name" value="bipa protein"/>
    <property type="match status" value="1"/>
</dbReference>
<dbReference type="InterPro" id="IPR048876">
    <property type="entry name" value="BipA_C"/>
</dbReference>
<dbReference type="Gene3D" id="2.40.30.10">
    <property type="entry name" value="Translation factors"/>
    <property type="match status" value="1"/>
</dbReference>
<dbReference type="PROSITE" id="PS51722">
    <property type="entry name" value="G_TR_2"/>
    <property type="match status" value="1"/>
</dbReference>
<dbReference type="InterPro" id="IPR009000">
    <property type="entry name" value="Transl_B-barrel_sf"/>
</dbReference>
<sequence length="624" mass="68756">MPTRHDIRNVAIVAHVDHGKTTIVDAMLKQAGAFAAHAAESLDDRMMDSNDLEREKGITILAKNTAVKYHPKDGGDVITINIIDTPGHADFGGEVERGLSMVDAVVLLVDASEGPLPQTRFVLRKALQARMPVILCINKTDRPDSRIDEVVNETYDLFLDLDADEDQIEFPIVYACGRDGIASLTKPEDGTVPADSTNLEPFFSTILEHVPAPEYDEEAPLQAHVTNLDADNFLGRIALCRVEQGELKKGQTVTWIKRDGTMQNVRITELMMTEALTRKPAEKAGPGDICAIAGISDIMIGETLADPENPIALPLITVDEPAISMTIGTNTSPLVGKGGKGHKVTARQVKDRLDKELIGNVSLRVLDTERPDAWEVQGRGELALAILVEQMRREGFELTVGKPEVVTKQVDGKTHEPIERMTIDSPEEHLGAITQLMATRKGRMETMTNHGSGWIRMEWIVPSRGLIGFRTEFLTQTRGTGIAHSIFEGHEPWFGELRTRHNGSLVADRSGSVTPFAMVNLQERGVIFTEAGTEVYEGMIVGENSRADDMDVNITKEKKLTNMRAASADTTENVVPARKLSLEQSLEFCRDDECIEVTPETVRIRKVVLDQKQRGRTASRAKHS</sequence>
<dbReference type="NCBIfam" id="TIGR01394">
    <property type="entry name" value="TypA_BipA"/>
    <property type="match status" value="1"/>
</dbReference>
<dbReference type="PANTHER" id="PTHR42908">
    <property type="entry name" value="TRANSLATION ELONGATION FACTOR-RELATED"/>
    <property type="match status" value="1"/>
</dbReference>
<dbReference type="GO" id="GO:0003924">
    <property type="term" value="F:GTPase activity"/>
    <property type="evidence" value="ECO:0007669"/>
    <property type="project" value="UniProtKB-UniRule"/>
</dbReference>
<dbReference type="Gene3D" id="3.40.50.300">
    <property type="entry name" value="P-loop containing nucleotide triphosphate hydrolases"/>
    <property type="match status" value="1"/>
</dbReference>
<dbReference type="PANTHER" id="PTHR42908:SF8">
    <property type="entry name" value="TR-TYPE G DOMAIN-CONTAINING PROTEIN"/>
    <property type="match status" value="1"/>
</dbReference>
<reference evidence="5 6" key="1">
    <citation type="submission" date="2017-08" db="EMBL/GenBank/DDBJ databases">
        <title>Complete Genome Sequence of Streptomyces formicae KY5, the formicamycin producer.</title>
        <authorList>
            <person name="Holmes N.A."/>
            <person name="Devine R."/>
            <person name="Qin Z."/>
            <person name="Seipke R.F."/>
            <person name="Wilkinson B."/>
            <person name="Hutchings M.I."/>
        </authorList>
    </citation>
    <scope>NUCLEOTIDE SEQUENCE [LARGE SCALE GENOMIC DNA]</scope>
    <source>
        <strain evidence="5 6">KY5</strain>
    </source>
</reference>
<dbReference type="FunFam" id="3.30.70.870:FF:000003">
    <property type="entry name" value="GTP-binding protein TypA"/>
    <property type="match status" value="1"/>
</dbReference>
<dbReference type="InterPro" id="IPR035651">
    <property type="entry name" value="BipA_V"/>
</dbReference>
<dbReference type="Pfam" id="PF03144">
    <property type="entry name" value="GTP_EFTU_D2"/>
    <property type="match status" value="1"/>
</dbReference>
<evidence type="ECO:0000313" key="5">
    <source>
        <dbReference type="EMBL" id="ATL30228.1"/>
    </source>
</evidence>
<comment type="subcellular location">
    <subcellularLocation>
        <location evidence="3">Cytoplasm</location>
    </subcellularLocation>
    <text evidence="3">Binds to ribosomes.</text>
</comment>
<protein>
    <recommendedName>
        <fullName evidence="3">Large ribosomal subunit assembly factor BipA</fullName>
        <ecNumber evidence="3">3.6.5.-</ecNumber>
    </recommendedName>
    <alternativeName>
        <fullName evidence="3">GTP-binding protein BipA</fullName>
    </alternativeName>
</protein>
<dbReference type="InterPro" id="IPR047041">
    <property type="entry name" value="BipA_GTP-bd_dom"/>
</dbReference>
<keyword evidence="3" id="KW-0820">tRNA-binding</keyword>
<dbReference type="Proteomes" id="UP000221011">
    <property type="component" value="Chromosome"/>
</dbReference>
<proteinExistence type="inferred from homology"/>
<dbReference type="NCBIfam" id="TIGR00231">
    <property type="entry name" value="small_GTP"/>
    <property type="match status" value="1"/>
</dbReference>
<dbReference type="GO" id="GO:0005829">
    <property type="term" value="C:cytosol"/>
    <property type="evidence" value="ECO:0007669"/>
    <property type="project" value="TreeGrafter"/>
</dbReference>
<evidence type="ECO:0000256" key="1">
    <source>
        <dbReference type="ARBA" id="ARBA00022741"/>
    </source>
</evidence>
<dbReference type="FunFam" id="3.30.70.240:FF:000002">
    <property type="entry name" value="GTP-binding protein TypA"/>
    <property type="match status" value="1"/>
</dbReference>
<dbReference type="CDD" id="cd03710">
    <property type="entry name" value="BipA_TypA_C"/>
    <property type="match status" value="1"/>
</dbReference>
<comment type="function">
    <text evidence="3">A 50S ribosomal subunit assembly protein with GTPase activity, required for 50S subunit assembly at low temperatures, may also play a role in translation. Binds GTP and analogs. Binds the 70S ribosome between the 30S and 50S subunits, in a similar position as ribosome-bound EF-G; it contacts a number of ribosomal proteins, both rRNAs and the A-site tRNA.</text>
</comment>
<dbReference type="PRINTS" id="PR00315">
    <property type="entry name" value="ELONGATNFCT"/>
</dbReference>
<dbReference type="CDD" id="cd16263">
    <property type="entry name" value="BipA_III"/>
    <property type="match status" value="1"/>
</dbReference>
<feature type="domain" description="Tr-type G" evidence="4">
    <location>
        <begin position="5"/>
        <end position="214"/>
    </location>
</feature>
<dbReference type="InterPro" id="IPR035647">
    <property type="entry name" value="EFG_III/V"/>
</dbReference>
<keyword evidence="2 3" id="KW-0342">GTP-binding</keyword>
<dbReference type="Gene3D" id="3.30.70.240">
    <property type="match status" value="1"/>
</dbReference>
<comment type="similarity">
    <text evidence="3">Belongs to the TRAFAC class translation factor GTPase superfamily. Classic translation factor GTPase family. BipA subfamily.</text>
</comment>
<keyword evidence="1 3" id="KW-0547">Nucleotide-binding</keyword>
<keyword evidence="3" id="KW-0699">rRNA-binding</keyword>
<dbReference type="InterPro" id="IPR006298">
    <property type="entry name" value="BipA"/>
</dbReference>
<dbReference type="GO" id="GO:1990904">
    <property type="term" value="C:ribonucleoprotein complex"/>
    <property type="evidence" value="ECO:0007669"/>
    <property type="project" value="TreeGrafter"/>
</dbReference>
<dbReference type="GO" id="GO:0000027">
    <property type="term" value="P:ribosomal large subunit assembly"/>
    <property type="evidence" value="ECO:0007669"/>
    <property type="project" value="UniProtKB-UniRule"/>
</dbReference>
<dbReference type="Pfam" id="PF00009">
    <property type="entry name" value="GTP_EFTU"/>
    <property type="match status" value="1"/>
</dbReference>
<dbReference type="SUPFAM" id="SSF52540">
    <property type="entry name" value="P-loop containing nucleoside triphosphate hydrolases"/>
    <property type="match status" value="1"/>
</dbReference>
<dbReference type="InterPro" id="IPR000640">
    <property type="entry name" value="EFG_V-like"/>
</dbReference>
<dbReference type="InterPro" id="IPR031157">
    <property type="entry name" value="G_TR_CS"/>
</dbReference>
<dbReference type="Pfam" id="PF00679">
    <property type="entry name" value="EFG_C"/>
    <property type="match status" value="1"/>
</dbReference>
<dbReference type="EC" id="3.6.5.-" evidence="3"/>
<evidence type="ECO:0000256" key="2">
    <source>
        <dbReference type="ARBA" id="ARBA00023134"/>
    </source>
</evidence>
<dbReference type="GO" id="GO:0043022">
    <property type="term" value="F:ribosome binding"/>
    <property type="evidence" value="ECO:0007669"/>
    <property type="project" value="UniProtKB-UniRule"/>
</dbReference>
<dbReference type="FunFam" id="2.40.30.10:FF:000033">
    <property type="entry name" value="GTP-binding protein TypA"/>
    <property type="match status" value="1"/>
</dbReference>
<dbReference type="SUPFAM" id="SSF54980">
    <property type="entry name" value="EF-G C-terminal domain-like"/>
    <property type="match status" value="2"/>
</dbReference>
<dbReference type="CDD" id="cd03691">
    <property type="entry name" value="BipA_TypA_II"/>
    <property type="match status" value="1"/>
</dbReference>
<evidence type="ECO:0000259" key="4">
    <source>
        <dbReference type="PROSITE" id="PS51722"/>
    </source>
</evidence>
<feature type="binding site" evidence="3">
    <location>
        <begin position="17"/>
        <end position="22"/>
    </location>
    <ligand>
        <name>GTP</name>
        <dbReference type="ChEBI" id="CHEBI:37565"/>
    </ligand>
</feature>
<dbReference type="CDD" id="cd01891">
    <property type="entry name" value="TypA_BipA"/>
    <property type="match status" value="1"/>
</dbReference>
<dbReference type="FunFam" id="3.40.50.300:FF:000463">
    <property type="entry name" value="GTP-binding protein TypA"/>
    <property type="match status" value="1"/>
</dbReference>
<dbReference type="InterPro" id="IPR004161">
    <property type="entry name" value="EFTu-like_2"/>
</dbReference>
<dbReference type="EMBL" id="CP022685">
    <property type="protein sequence ID" value="ATL30228.1"/>
    <property type="molecule type" value="Genomic_DNA"/>
</dbReference>
<organism evidence="5 6">
    <name type="scientific">Streptomyces formicae</name>
    <dbReference type="NCBI Taxonomy" id="1616117"/>
    <lineage>
        <taxon>Bacteria</taxon>
        <taxon>Bacillati</taxon>
        <taxon>Actinomycetota</taxon>
        <taxon>Actinomycetes</taxon>
        <taxon>Kitasatosporales</taxon>
        <taxon>Streptomycetaceae</taxon>
        <taxon>Streptomyces</taxon>
    </lineage>
</organism>
<evidence type="ECO:0000256" key="3">
    <source>
        <dbReference type="HAMAP-Rule" id="MF_00849"/>
    </source>
</evidence>
<dbReference type="GO" id="GO:0000049">
    <property type="term" value="F:tRNA binding"/>
    <property type="evidence" value="ECO:0007669"/>
    <property type="project" value="UniProtKB-KW"/>
</dbReference>
<dbReference type="InterPro" id="IPR005225">
    <property type="entry name" value="Small_GTP-bd"/>
</dbReference>
<dbReference type="GO" id="GO:0019843">
    <property type="term" value="F:rRNA binding"/>
    <property type="evidence" value="ECO:0007669"/>
    <property type="project" value="UniProtKB-KW"/>
</dbReference>
<gene>
    <name evidence="3" type="primary">bipA</name>
    <name evidence="5" type="ORF">KY5_5210</name>
</gene>
<accession>A0A291QF95</accession>
<dbReference type="InterPro" id="IPR047042">
    <property type="entry name" value="BipA_II"/>
</dbReference>
<keyword evidence="3" id="KW-0694">RNA-binding</keyword>
<dbReference type="KEGG" id="sfk:KY5_5210"/>
<dbReference type="RefSeq" id="WP_098244568.1">
    <property type="nucleotide sequence ID" value="NZ_CP022685.1"/>
</dbReference>
<dbReference type="InterPro" id="IPR027417">
    <property type="entry name" value="P-loop_NTPase"/>
</dbReference>
<dbReference type="HAMAP" id="MF_00849">
    <property type="entry name" value="BipA"/>
    <property type="match status" value="1"/>
</dbReference>
<dbReference type="PROSITE" id="PS00301">
    <property type="entry name" value="G_TR_1"/>
    <property type="match status" value="1"/>
</dbReference>
<feature type="binding site" evidence="3">
    <location>
        <begin position="138"/>
        <end position="141"/>
    </location>
    <ligand>
        <name>GTP</name>
        <dbReference type="ChEBI" id="CHEBI:37565"/>
    </ligand>
</feature>
<keyword evidence="3" id="KW-0690">Ribosome biogenesis</keyword>
<evidence type="ECO:0000313" key="6">
    <source>
        <dbReference type="Proteomes" id="UP000221011"/>
    </source>
</evidence>
<dbReference type="FunFam" id="2.40.50.250:FF:000001">
    <property type="entry name" value="GTP-binding protein TypA"/>
    <property type="match status" value="1"/>
</dbReference>
<dbReference type="Gene3D" id="3.30.70.870">
    <property type="entry name" value="Elongation Factor G (Translational Gtpase), domain 3"/>
    <property type="match status" value="1"/>
</dbReference>
<dbReference type="InterPro" id="IPR047043">
    <property type="entry name" value="BipA_III"/>
</dbReference>
<dbReference type="AlphaFoldDB" id="A0A291QF95"/>
<dbReference type="GO" id="GO:0005525">
    <property type="term" value="F:GTP binding"/>
    <property type="evidence" value="ECO:0007669"/>
    <property type="project" value="UniProtKB-UniRule"/>
</dbReference>
<keyword evidence="6" id="KW-1185">Reference proteome</keyword>
<comment type="catalytic activity">
    <reaction evidence="3">
        <text>GTP + H2O = GDP + phosphate + H(+)</text>
        <dbReference type="Rhea" id="RHEA:19669"/>
        <dbReference type="ChEBI" id="CHEBI:15377"/>
        <dbReference type="ChEBI" id="CHEBI:15378"/>
        <dbReference type="ChEBI" id="CHEBI:37565"/>
        <dbReference type="ChEBI" id="CHEBI:43474"/>
        <dbReference type="ChEBI" id="CHEBI:58189"/>
    </reaction>
</comment>
<keyword evidence="3" id="KW-0963">Cytoplasm</keyword>
<dbReference type="InterPro" id="IPR042116">
    <property type="entry name" value="TypA/BipA_C"/>
</dbReference>
<name>A0A291QF95_9ACTN</name>
<dbReference type="InterPro" id="IPR000795">
    <property type="entry name" value="T_Tr_GTP-bd_dom"/>
</dbReference>
<dbReference type="Pfam" id="PF21018">
    <property type="entry name" value="BipA_C"/>
    <property type="match status" value="1"/>
</dbReference>